<protein>
    <recommendedName>
        <fullName evidence="3">BTB domain-containing protein</fullName>
    </recommendedName>
</protein>
<comment type="caution">
    <text evidence="1">The sequence shown here is derived from an EMBL/GenBank/DDBJ whole genome shotgun (WGS) entry which is preliminary data.</text>
</comment>
<evidence type="ECO:0008006" key="3">
    <source>
        <dbReference type="Google" id="ProtNLM"/>
    </source>
</evidence>
<name>A0A9P5U3A5_9AGAR</name>
<keyword evidence="2" id="KW-1185">Reference proteome</keyword>
<dbReference type="AlphaFoldDB" id="A0A9P5U3A5"/>
<reference evidence="1" key="1">
    <citation type="submission" date="2020-11" db="EMBL/GenBank/DDBJ databases">
        <authorList>
            <consortium name="DOE Joint Genome Institute"/>
            <person name="Ahrendt S."/>
            <person name="Riley R."/>
            <person name="Andreopoulos W."/>
            <person name="Labutti K."/>
            <person name="Pangilinan J."/>
            <person name="Ruiz-Duenas F.J."/>
            <person name="Barrasa J.M."/>
            <person name="Sanchez-Garcia M."/>
            <person name="Camarero S."/>
            <person name="Miyauchi S."/>
            <person name="Serrano A."/>
            <person name="Linde D."/>
            <person name="Babiker R."/>
            <person name="Drula E."/>
            <person name="Ayuso-Fernandez I."/>
            <person name="Pacheco R."/>
            <person name="Padilla G."/>
            <person name="Ferreira P."/>
            <person name="Barriuso J."/>
            <person name="Kellner H."/>
            <person name="Castanera R."/>
            <person name="Alfaro M."/>
            <person name="Ramirez L."/>
            <person name="Pisabarro A.G."/>
            <person name="Kuo A."/>
            <person name="Tritt A."/>
            <person name="Lipzen A."/>
            <person name="He G."/>
            <person name="Yan M."/>
            <person name="Ng V."/>
            <person name="Cullen D."/>
            <person name="Martin F."/>
            <person name="Rosso M.-N."/>
            <person name="Henrissat B."/>
            <person name="Hibbett D."/>
            <person name="Martinez A.T."/>
            <person name="Grigoriev I.V."/>
        </authorList>
    </citation>
    <scope>NUCLEOTIDE SEQUENCE</scope>
    <source>
        <strain evidence="1">AH 40177</strain>
    </source>
</reference>
<proteinExistence type="predicted"/>
<organism evidence="1 2">
    <name type="scientific">Rhodocollybia butyracea</name>
    <dbReference type="NCBI Taxonomy" id="206335"/>
    <lineage>
        <taxon>Eukaryota</taxon>
        <taxon>Fungi</taxon>
        <taxon>Dikarya</taxon>
        <taxon>Basidiomycota</taxon>
        <taxon>Agaricomycotina</taxon>
        <taxon>Agaricomycetes</taxon>
        <taxon>Agaricomycetidae</taxon>
        <taxon>Agaricales</taxon>
        <taxon>Marasmiineae</taxon>
        <taxon>Omphalotaceae</taxon>
        <taxon>Rhodocollybia</taxon>
    </lineage>
</organism>
<dbReference type="EMBL" id="JADNRY010000126">
    <property type="protein sequence ID" value="KAF9064324.1"/>
    <property type="molecule type" value="Genomic_DNA"/>
</dbReference>
<dbReference type="OrthoDB" id="3184970at2759"/>
<accession>A0A9P5U3A5</accession>
<dbReference type="Proteomes" id="UP000772434">
    <property type="component" value="Unassembled WGS sequence"/>
</dbReference>
<evidence type="ECO:0000313" key="2">
    <source>
        <dbReference type="Proteomes" id="UP000772434"/>
    </source>
</evidence>
<gene>
    <name evidence="1" type="ORF">BDP27DRAFT_170050</name>
</gene>
<sequence>MDSLFVGKPLPPPRATTMKELNDRRFKEFAALKLKEEPIDEPADNLYVRFAPPPPPKTSSRFNAQDAEITVLSSDNVLFRLHKANARVTSGGLLPSQSSGTEDAFLTLPEPAEILEILFEFLYPDYETDLERLEFSALLRVAEAAEKYVVFYAMNHCTFCLRCASSSSPCSFPQ</sequence>
<evidence type="ECO:0000313" key="1">
    <source>
        <dbReference type="EMBL" id="KAF9064324.1"/>
    </source>
</evidence>